<organism evidence="1">
    <name type="scientific">Rhizophora mucronata</name>
    <name type="common">Asiatic mangrove</name>
    <dbReference type="NCBI Taxonomy" id="61149"/>
    <lineage>
        <taxon>Eukaryota</taxon>
        <taxon>Viridiplantae</taxon>
        <taxon>Streptophyta</taxon>
        <taxon>Embryophyta</taxon>
        <taxon>Tracheophyta</taxon>
        <taxon>Spermatophyta</taxon>
        <taxon>Magnoliopsida</taxon>
        <taxon>eudicotyledons</taxon>
        <taxon>Gunneridae</taxon>
        <taxon>Pentapetalae</taxon>
        <taxon>rosids</taxon>
        <taxon>fabids</taxon>
        <taxon>Malpighiales</taxon>
        <taxon>Rhizophoraceae</taxon>
        <taxon>Rhizophora</taxon>
    </lineage>
</organism>
<proteinExistence type="predicted"/>
<evidence type="ECO:0000313" key="1">
    <source>
        <dbReference type="EMBL" id="MBX53098.1"/>
    </source>
</evidence>
<dbReference type="AlphaFoldDB" id="A0A2P2PEC2"/>
<dbReference type="EMBL" id="GGEC01072614">
    <property type="protein sequence ID" value="MBX53098.1"/>
    <property type="molecule type" value="Transcribed_RNA"/>
</dbReference>
<protein>
    <submittedName>
        <fullName evidence="1">Uncharacterized protein</fullName>
    </submittedName>
</protein>
<accession>A0A2P2PEC2</accession>
<name>A0A2P2PEC2_RHIMU</name>
<reference evidence="1" key="1">
    <citation type="submission" date="2018-02" db="EMBL/GenBank/DDBJ databases">
        <title>Rhizophora mucronata_Transcriptome.</title>
        <authorList>
            <person name="Meera S.P."/>
            <person name="Sreeshan A."/>
            <person name="Augustine A."/>
        </authorList>
    </citation>
    <scope>NUCLEOTIDE SEQUENCE</scope>
    <source>
        <tissue evidence="1">Leaf</tissue>
    </source>
</reference>
<sequence>MTHEFYSVQSLFKSINTEKRKKLTSEKFHNNPDLTLTCNKAKAATPKMNKKK</sequence>